<name>A0A5B7IIT7_PORTR</name>
<dbReference type="Proteomes" id="UP000324222">
    <property type="component" value="Unassembled WGS sequence"/>
</dbReference>
<organism evidence="2 3">
    <name type="scientific">Portunus trituberculatus</name>
    <name type="common">Swimming crab</name>
    <name type="synonym">Neptunus trituberculatus</name>
    <dbReference type="NCBI Taxonomy" id="210409"/>
    <lineage>
        <taxon>Eukaryota</taxon>
        <taxon>Metazoa</taxon>
        <taxon>Ecdysozoa</taxon>
        <taxon>Arthropoda</taxon>
        <taxon>Crustacea</taxon>
        <taxon>Multicrustacea</taxon>
        <taxon>Malacostraca</taxon>
        <taxon>Eumalacostraca</taxon>
        <taxon>Eucarida</taxon>
        <taxon>Decapoda</taxon>
        <taxon>Pleocyemata</taxon>
        <taxon>Brachyura</taxon>
        <taxon>Eubrachyura</taxon>
        <taxon>Portunoidea</taxon>
        <taxon>Portunidae</taxon>
        <taxon>Portuninae</taxon>
        <taxon>Portunus</taxon>
    </lineage>
</organism>
<protein>
    <submittedName>
        <fullName evidence="2">Uncharacterized protein</fullName>
    </submittedName>
</protein>
<evidence type="ECO:0000313" key="2">
    <source>
        <dbReference type="EMBL" id="MPC84380.1"/>
    </source>
</evidence>
<comment type="caution">
    <text evidence="2">The sequence shown here is derived from an EMBL/GenBank/DDBJ whole genome shotgun (WGS) entry which is preliminary data.</text>
</comment>
<dbReference type="AlphaFoldDB" id="A0A5B7IIT7"/>
<accession>A0A5B7IIT7</accession>
<dbReference type="EMBL" id="VSRR010065329">
    <property type="protein sequence ID" value="MPC84380.1"/>
    <property type="molecule type" value="Genomic_DNA"/>
</dbReference>
<feature type="region of interest" description="Disordered" evidence="1">
    <location>
        <begin position="1"/>
        <end position="22"/>
    </location>
</feature>
<evidence type="ECO:0000256" key="1">
    <source>
        <dbReference type="SAM" id="MobiDB-lite"/>
    </source>
</evidence>
<evidence type="ECO:0000313" key="3">
    <source>
        <dbReference type="Proteomes" id="UP000324222"/>
    </source>
</evidence>
<sequence>MRQQCESNLTDEEDNALDKPNTPESVTAAERLIDSYSAQISQPSGDVHTLRGGKTYSVHTTPASTMATNTVGSPVTVQTVKFLQTENTLRPFTDQDVDYSVYTFMTMCEDVLRYSGTTDDADKIASVRSKLAPGSRVQRMMEGISFLSRNLG</sequence>
<proteinExistence type="predicted"/>
<reference evidence="2 3" key="1">
    <citation type="submission" date="2019-05" db="EMBL/GenBank/DDBJ databases">
        <title>Another draft genome of Portunus trituberculatus and its Hox gene families provides insights of decapod evolution.</title>
        <authorList>
            <person name="Jeong J.-H."/>
            <person name="Song I."/>
            <person name="Kim S."/>
            <person name="Choi T."/>
            <person name="Kim D."/>
            <person name="Ryu S."/>
            <person name="Kim W."/>
        </authorList>
    </citation>
    <scope>NUCLEOTIDE SEQUENCE [LARGE SCALE GENOMIC DNA]</scope>
    <source>
        <tissue evidence="2">Muscle</tissue>
    </source>
</reference>
<keyword evidence="3" id="KW-1185">Reference proteome</keyword>
<gene>
    <name evidence="2" type="ORF">E2C01_079118</name>
</gene>